<sequence length="1465" mass="156939">MSSLATQVALAIGLCGQAVVIVDQTIALRYNDNVHTVPTEHLLDVVWLTSSTVVAFLSFMSLWRYRDATPRGIYCFLQCLFLTCRLGLTDGATSSTHPMDINTAFQLLYALAFSLDTLSFTGVTPGSNIMDLTGKSMALSGLSLFNRASCAWMDPLLLQGVNAADKGPVTADDAGDTGDAGYFLGDTFDAYCKRLAIYTETHAGAWAASVGFLLREHPGLVIQSAVLHLYEDVSKLAVPWMLRRLLAQPSMNYAMVLFCVRSVGAVCSCLSDFYTRVLSVQYRAAVTAAVHHKTMRLLGGSECKSKTESEGEGQGGGEKTADVSTLSEVDGLRLLQFVQSMHDFWSFPLQVVLCLAGLVYILPWEASVAVVLLMLITMYVLTSVSSIARSRVGRNLAAKDQRTQLTAELFHCIKAVKMYTWEHAFGAKLHAYRRDELDATRSMAVVDAVLVSMAQAVPALMTIAAFGAMVWKGSSLLDNELVFPAIMLFTMLNGALTQLASLVMRGEAMKSAVRRIRAYLLLPESDSVLHVPYRDDDADADDDDDAGGDENNISTLGSGTSSTPGLVQVRDLSLSWPSSSTPTCFISGANLVVTPGTLCAIIGATGSGKTSLLKALSGYMMPTAGSVSIHGVVAYVPCRPFLTGGTIRDNILFGRDYDANLYSRVVHACALDTDLVQLPQGDGTLLTASGSVTLSGGQKTRIGLARAAYAQADVYLLDESLANLDVVVQNLVLARLLGPQGLLRSATRVVVSNVPLLLDHADAVYVLEFGILMPTLMQTSGSGASSSSNTPTHLPDAAPSTVLLPIPAPATAELGEEENSAPLLPSGPSPSPAQPPPSPQHYDLRKYLAYATPWGWQMSLLILLAGRLASLASTYVLKWMPFETENRGLVHDLALFAGLTGAQTLLFFVFICCVYYLCFLPTAQRLHDRLLAAMLARSMAFFERTPAGELLNYFSNDLARLDLSLPGSLLTLLAQALNFALACSVLAASSPASLVFVGPLVLLYLSMQRQYLARLRDLRGRESQARAPLVTYLQEAQHGHMLFALHGCIDARVRVFGQALDDHLQALLPLSCIDVWLAYRLELLALALQVLALDVLLANKVEASTVGFVMTYVFQITTILRVIARASAMFASDYVSFSRVQQEIDASDVDDAVPASSSVTLQPTAVPAVLPPRWPSAGHIAFRGYSAAYRSGTPPVLHAVSADILPGEHIAIVGRTGAGKSSLVLALLGMMHGVAGTVVVDGIDVASIDPGQLRRRIALIPQDPLLFSLTVRENLDPLGAYTDADLVRVLRASGAATAIASAVQRQQRQQRQTPDQESVDSHLLSSEYSLLDMQLQGGSGGSSGFSAGEIQLVAVARAMLVQSSVLLLDEATSSVDSATAASIERCLLSQNANASRPMTILSVMHRLESTITTYDKVMVLDKGHLVAYGTPSALLVDEKGPYESMLAEAGLLDYAKSVLGHAADI</sequence>
<dbReference type="InterPro" id="IPR050173">
    <property type="entry name" value="ABC_transporter_C-like"/>
</dbReference>
<feature type="transmembrane region" description="Helical" evidence="9">
    <location>
        <begin position="368"/>
        <end position="388"/>
    </location>
</feature>
<feature type="transmembrane region" description="Helical" evidence="9">
    <location>
        <begin position="893"/>
        <end position="918"/>
    </location>
</feature>
<evidence type="ECO:0000259" key="10">
    <source>
        <dbReference type="PROSITE" id="PS50893"/>
    </source>
</evidence>
<feature type="transmembrane region" description="Helical" evidence="9">
    <location>
        <begin position="979"/>
        <end position="1005"/>
    </location>
</feature>
<feature type="region of interest" description="Disordered" evidence="8">
    <location>
        <begin position="816"/>
        <end position="839"/>
    </location>
</feature>
<protein>
    <recommendedName>
        <fullName evidence="14">ABC multidrug transporter</fullName>
    </recommendedName>
</protein>
<organism evidence="12 13">
    <name type="scientific">Sporothrix stenoceras</name>
    <dbReference type="NCBI Taxonomy" id="5173"/>
    <lineage>
        <taxon>Eukaryota</taxon>
        <taxon>Fungi</taxon>
        <taxon>Dikarya</taxon>
        <taxon>Ascomycota</taxon>
        <taxon>Pezizomycotina</taxon>
        <taxon>Sordariomycetes</taxon>
        <taxon>Sordariomycetidae</taxon>
        <taxon>Ophiostomatales</taxon>
        <taxon>Ophiostomataceae</taxon>
        <taxon>Sporothrix</taxon>
    </lineage>
</organism>
<dbReference type="PROSITE" id="PS50929">
    <property type="entry name" value="ABC_TM1F"/>
    <property type="match status" value="2"/>
</dbReference>
<feature type="transmembrane region" description="Helical" evidence="9">
    <location>
        <begin position="481"/>
        <end position="504"/>
    </location>
</feature>
<feature type="region of interest" description="Disordered" evidence="8">
    <location>
        <begin position="532"/>
        <end position="564"/>
    </location>
</feature>
<evidence type="ECO:0000256" key="4">
    <source>
        <dbReference type="ARBA" id="ARBA00022741"/>
    </source>
</evidence>
<feature type="transmembrane region" description="Helical" evidence="9">
    <location>
        <begin position="344"/>
        <end position="362"/>
    </location>
</feature>
<feature type="compositionally biased region" description="Low complexity" evidence="8">
    <location>
        <begin position="554"/>
        <end position="564"/>
    </location>
</feature>
<feature type="transmembrane region" description="Helical" evidence="9">
    <location>
        <begin position="854"/>
        <end position="873"/>
    </location>
</feature>
<accession>A0ABR3ZRW8</accession>
<evidence type="ECO:0000313" key="13">
    <source>
        <dbReference type="Proteomes" id="UP001583186"/>
    </source>
</evidence>
<feature type="compositionally biased region" description="Acidic residues" evidence="8">
    <location>
        <begin position="536"/>
        <end position="548"/>
    </location>
</feature>
<dbReference type="InterPro" id="IPR003439">
    <property type="entry name" value="ABC_transporter-like_ATP-bd"/>
</dbReference>
<feature type="domain" description="ABC transmembrane type-1" evidence="11">
    <location>
        <begin position="253"/>
        <end position="508"/>
    </location>
</feature>
<dbReference type="InterPro" id="IPR011527">
    <property type="entry name" value="ABC1_TM_dom"/>
</dbReference>
<keyword evidence="6 9" id="KW-1133">Transmembrane helix</keyword>
<dbReference type="InterPro" id="IPR017871">
    <property type="entry name" value="ABC_transporter-like_CS"/>
</dbReference>
<dbReference type="InterPro" id="IPR027417">
    <property type="entry name" value="P-loop_NTPase"/>
</dbReference>
<evidence type="ECO:0000256" key="6">
    <source>
        <dbReference type="ARBA" id="ARBA00022989"/>
    </source>
</evidence>
<dbReference type="InterPro" id="IPR044746">
    <property type="entry name" value="ABCC_6TM_D1"/>
</dbReference>
<keyword evidence="13" id="KW-1185">Reference proteome</keyword>
<evidence type="ECO:0000256" key="3">
    <source>
        <dbReference type="ARBA" id="ARBA00022692"/>
    </source>
</evidence>
<gene>
    <name evidence="12" type="ORF">Sste5346_000049</name>
</gene>
<evidence type="ECO:0000259" key="11">
    <source>
        <dbReference type="PROSITE" id="PS50929"/>
    </source>
</evidence>
<feature type="domain" description="ABC transporter" evidence="10">
    <location>
        <begin position="1182"/>
        <end position="1447"/>
    </location>
</feature>
<dbReference type="SMART" id="SM00382">
    <property type="entry name" value="AAA"/>
    <property type="match status" value="2"/>
</dbReference>
<dbReference type="InterPro" id="IPR036640">
    <property type="entry name" value="ABC1_TM_sf"/>
</dbReference>
<dbReference type="PANTHER" id="PTHR24223:SF415">
    <property type="entry name" value="FI20190P1"/>
    <property type="match status" value="1"/>
</dbReference>
<comment type="subcellular location">
    <subcellularLocation>
        <location evidence="1">Membrane</location>
        <topology evidence="1">Multi-pass membrane protein</topology>
    </subcellularLocation>
</comment>
<evidence type="ECO:0000313" key="12">
    <source>
        <dbReference type="EMBL" id="KAL1903423.1"/>
    </source>
</evidence>
<evidence type="ECO:0000256" key="9">
    <source>
        <dbReference type="SAM" id="Phobius"/>
    </source>
</evidence>
<evidence type="ECO:0000256" key="2">
    <source>
        <dbReference type="ARBA" id="ARBA00022448"/>
    </source>
</evidence>
<feature type="compositionally biased region" description="Pro residues" evidence="8">
    <location>
        <begin position="825"/>
        <end position="839"/>
    </location>
</feature>
<dbReference type="Gene3D" id="3.40.50.300">
    <property type="entry name" value="P-loop containing nucleotide triphosphate hydrolases"/>
    <property type="match status" value="2"/>
</dbReference>
<keyword evidence="5" id="KW-0067">ATP-binding</keyword>
<name>A0ABR3ZRW8_9PEZI</name>
<reference evidence="12 13" key="1">
    <citation type="journal article" date="2024" name="IMA Fungus">
        <title>IMA Genome - F19 : A genome assembly and annotation guide to empower mycologists, including annotated draft genome sequences of Ceratocystis pirilliformis, Diaporthe australafricana, Fusarium ophioides, Paecilomyces lecythidis, and Sporothrix stenoceras.</title>
        <authorList>
            <person name="Aylward J."/>
            <person name="Wilson A.M."/>
            <person name="Visagie C.M."/>
            <person name="Spraker J."/>
            <person name="Barnes I."/>
            <person name="Buitendag C."/>
            <person name="Ceriani C."/>
            <person name="Del Mar Angel L."/>
            <person name="du Plessis D."/>
            <person name="Fuchs T."/>
            <person name="Gasser K."/>
            <person name="Kramer D."/>
            <person name="Li W."/>
            <person name="Munsamy K."/>
            <person name="Piso A."/>
            <person name="Price J.L."/>
            <person name="Sonnekus B."/>
            <person name="Thomas C."/>
            <person name="van der Nest A."/>
            <person name="van Dijk A."/>
            <person name="van Heerden A."/>
            <person name="van Vuuren N."/>
            <person name="Yilmaz N."/>
            <person name="Duong T.A."/>
            <person name="van der Merwe N.A."/>
            <person name="Wingfield M.J."/>
            <person name="Wingfield B.D."/>
        </authorList>
    </citation>
    <scope>NUCLEOTIDE SEQUENCE [LARGE SCALE GENOMIC DNA]</scope>
    <source>
        <strain evidence="12 13">CMW 5346</strain>
    </source>
</reference>
<keyword evidence="2" id="KW-0813">Transport</keyword>
<keyword evidence="3 9" id="KW-0812">Transmembrane</keyword>
<evidence type="ECO:0000256" key="5">
    <source>
        <dbReference type="ARBA" id="ARBA00022840"/>
    </source>
</evidence>
<dbReference type="Proteomes" id="UP001583186">
    <property type="component" value="Unassembled WGS sequence"/>
</dbReference>
<dbReference type="EMBL" id="JAWCUI010000001">
    <property type="protein sequence ID" value="KAL1903423.1"/>
    <property type="molecule type" value="Genomic_DNA"/>
</dbReference>
<dbReference type="PANTHER" id="PTHR24223">
    <property type="entry name" value="ATP-BINDING CASSETTE SUB-FAMILY C"/>
    <property type="match status" value="1"/>
</dbReference>
<feature type="region of interest" description="Disordered" evidence="8">
    <location>
        <begin position="303"/>
        <end position="322"/>
    </location>
</feature>
<feature type="transmembrane region" description="Helical" evidence="9">
    <location>
        <begin position="443"/>
        <end position="469"/>
    </location>
</feature>
<dbReference type="PROSITE" id="PS50893">
    <property type="entry name" value="ABC_TRANSPORTER_2"/>
    <property type="match status" value="2"/>
</dbReference>
<feature type="transmembrane region" description="Helical" evidence="9">
    <location>
        <begin position="42"/>
        <end position="63"/>
    </location>
</feature>
<evidence type="ECO:0008006" key="14">
    <source>
        <dbReference type="Google" id="ProtNLM"/>
    </source>
</evidence>
<comment type="caution">
    <text evidence="12">The sequence shown here is derived from an EMBL/GenBank/DDBJ whole genome shotgun (WGS) entry which is preliminary data.</text>
</comment>
<dbReference type="CDD" id="cd18579">
    <property type="entry name" value="ABC_6TM_ABCC_D1"/>
    <property type="match status" value="1"/>
</dbReference>
<evidence type="ECO:0000256" key="7">
    <source>
        <dbReference type="ARBA" id="ARBA00023136"/>
    </source>
</evidence>
<dbReference type="PROSITE" id="PS00211">
    <property type="entry name" value="ABC_TRANSPORTER_1"/>
    <property type="match status" value="2"/>
</dbReference>
<keyword evidence="4" id="KW-0547">Nucleotide-binding</keyword>
<dbReference type="SUPFAM" id="SSF90123">
    <property type="entry name" value="ABC transporter transmembrane region"/>
    <property type="match status" value="2"/>
</dbReference>
<keyword evidence="7 9" id="KW-0472">Membrane</keyword>
<evidence type="ECO:0000256" key="1">
    <source>
        <dbReference type="ARBA" id="ARBA00004141"/>
    </source>
</evidence>
<dbReference type="Pfam" id="PF00005">
    <property type="entry name" value="ABC_tran"/>
    <property type="match status" value="2"/>
</dbReference>
<feature type="domain" description="ABC transmembrane type-1" evidence="11">
    <location>
        <begin position="859"/>
        <end position="1132"/>
    </location>
</feature>
<dbReference type="Pfam" id="PF00664">
    <property type="entry name" value="ABC_membrane"/>
    <property type="match status" value="2"/>
</dbReference>
<evidence type="ECO:0000256" key="8">
    <source>
        <dbReference type="SAM" id="MobiDB-lite"/>
    </source>
</evidence>
<dbReference type="SUPFAM" id="SSF52540">
    <property type="entry name" value="P-loop containing nucleoside triphosphate hydrolases"/>
    <property type="match status" value="2"/>
</dbReference>
<dbReference type="Gene3D" id="1.20.1560.10">
    <property type="entry name" value="ABC transporter type 1, transmembrane domain"/>
    <property type="match status" value="2"/>
</dbReference>
<proteinExistence type="predicted"/>
<dbReference type="InterPro" id="IPR003593">
    <property type="entry name" value="AAA+_ATPase"/>
</dbReference>
<feature type="domain" description="ABC transporter" evidence="10">
    <location>
        <begin position="567"/>
        <end position="794"/>
    </location>
</feature>